<evidence type="ECO:0000313" key="17">
    <source>
        <dbReference type="EMBL" id="KAF2480868.1"/>
    </source>
</evidence>
<evidence type="ECO:0000256" key="4">
    <source>
        <dbReference type="ARBA" id="ARBA00022553"/>
    </source>
</evidence>
<keyword evidence="7 17" id="KW-0418">Kinase</keyword>
<dbReference type="Gene3D" id="3.30.200.20">
    <property type="entry name" value="Phosphorylase Kinase, domain 1"/>
    <property type="match status" value="1"/>
</dbReference>
<evidence type="ECO:0000256" key="3">
    <source>
        <dbReference type="ARBA" id="ARBA00022527"/>
    </source>
</evidence>
<evidence type="ECO:0000256" key="2">
    <source>
        <dbReference type="ARBA" id="ARBA00012425"/>
    </source>
</evidence>
<dbReference type="GO" id="GO:0030332">
    <property type="term" value="F:cyclin binding"/>
    <property type="evidence" value="ECO:0007669"/>
    <property type="project" value="TreeGrafter"/>
</dbReference>
<name>A0A6A6PLB2_9PEZI</name>
<protein>
    <recommendedName>
        <fullName evidence="9">Cyclin-dependent kinase 1</fullName>
        <ecNumber evidence="2">2.7.11.22</ecNumber>
    </recommendedName>
</protein>
<dbReference type="OrthoDB" id="1732493at2759"/>
<comment type="subunit">
    <text evidence="13">Forms a stable but non-covalent complex with a regulatory subunit and with a cyclin. Interacts with cks-1.</text>
</comment>
<keyword evidence="3 15" id="KW-0723">Serine/threonine-protein kinase</keyword>
<dbReference type="GO" id="GO:0005634">
    <property type="term" value="C:nucleus"/>
    <property type="evidence" value="ECO:0007669"/>
    <property type="project" value="TreeGrafter"/>
</dbReference>
<gene>
    <name evidence="17" type="ORF">BDY17DRAFT_284953</name>
</gene>
<reference evidence="17" key="1">
    <citation type="journal article" date="2020" name="Stud. Mycol.">
        <title>101 Dothideomycetes genomes: a test case for predicting lifestyles and emergence of pathogens.</title>
        <authorList>
            <person name="Haridas S."/>
            <person name="Albert R."/>
            <person name="Binder M."/>
            <person name="Bloem J."/>
            <person name="Labutti K."/>
            <person name="Salamov A."/>
            <person name="Andreopoulos B."/>
            <person name="Baker S."/>
            <person name="Barry K."/>
            <person name="Bills G."/>
            <person name="Bluhm B."/>
            <person name="Cannon C."/>
            <person name="Castanera R."/>
            <person name="Culley D."/>
            <person name="Daum C."/>
            <person name="Ezra D."/>
            <person name="Gonzalez J."/>
            <person name="Henrissat B."/>
            <person name="Kuo A."/>
            <person name="Liang C."/>
            <person name="Lipzen A."/>
            <person name="Lutzoni F."/>
            <person name="Magnuson J."/>
            <person name="Mondo S."/>
            <person name="Nolan M."/>
            <person name="Ohm R."/>
            <person name="Pangilinan J."/>
            <person name="Park H.-J."/>
            <person name="Ramirez L."/>
            <person name="Alfaro M."/>
            <person name="Sun H."/>
            <person name="Tritt A."/>
            <person name="Yoshinaga Y."/>
            <person name="Zwiers L.-H."/>
            <person name="Turgeon B."/>
            <person name="Goodwin S."/>
            <person name="Spatafora J."/>
            <person name="Crous P."/>
            <person name="Grigoriev I."/>
        </authorList>
    </citation>
    <scope>NUCLEOTIDE SEQUENCE</scope>
    <source>
        <strain evidence="17">CBS 113389</strain>
    </source>
</reference>
<dbReference type="PROSITE" id="PS00108">
    <property type="entry name" value="PROTEIN_KINASE_ST"/>
    <property type="match status" value="1"/>
</dbReference>
<dbReference type="GO" id="GO:0005737">
    <property type="term" value="C:cytoplasm"/>
    <property type="evidence" value="ECO:0007669"/>
    <property type="project" value="TreeGrafter"/>
</dbReference>
<dbReference type="GO" id="GO:0010389">
    <property type="term" value="P:regulation of G2/M transition of mitotic cell cycle"/>
    <property type="evidence" value="ECO:0007669"/>
    <property type="project" value="TreeGrafter"/>
</dbReference>
<evidence type="ECO:0000259" key="16">
    <source>
        <dbReference type="PROSITE" id="PS50011"/>
    </source>
</evidence>
<dbReference type="InterPro" id="IPR000719">
    <property type="entry name" value="Prot_kinase_dom"/>
</dbReference>
<feature type="binding site" evidence="14">
    <location>
        <position position="35"/>
    </location>
    <ligand>
        <name>ATP</name>
        <dbReference type="ChEBI" id="CHEBI:30616"/>
    </ligand>
</feature>
<keyword evidence="5" id="KW-0808">Transferase</keyword>
<dbReference type="AlphaFoldDB" id="A0A6A6PLB2"/>
<dbReference type="InterPro" id="IPR011009">
    <property type="entry name" value="Kinase-like_dom_sf"/>
</dbReference>
<dbReference type="InterPro" id="IPR008271">
    <property type="entry name" value="Ser/Thr_kinase_AS"/>
</dbReference>
<dbReference type="GO" id="GO:0051301">
    <property type="term" value="P:cell division"/>
    <property type="evidence" value="ECO:0007669"/>
    <property type="project" value="UniProtKB-KW"/>
</dbReference>
<dbReference type="PROSITE" id="PS00107">
    <property type="entry name" value="PROTEIN_KINASE_ATP"/>
    <property type="match status" value="1"/>
</dbReference>
<dbReference type="Gene3D" id="1.10.510.10">
    <property type="entry name" value="Transferase(Phosphotransferase) domain 1"/>
    <property type="match status" value="1"/>
</dbReference>
<dbReference type="SUPFAM" id="SSF56112">
    <property type="entry name" value="Protein kinase-like (PK-like)"/>
    <property type="match status" value="1"/>
</dbReference>
<dbReference type="RefSeq" id="XP_033587438.1">
    <property type="nucleotide sequence ID" value="XM_033732103.1"/>
</dbReference>
<evidence type="ECO:0000256" key="1">
    <source>
        <dbReference type="ARBA" id="ARBA00006485"/>
    </source>
</evidence>
<keyword evidence="17" id="KW-0131">Cell cycle</keyword>
<dbReference type="PANTHER" id="PTHR24056">
    <property type="entry name" value="CELL DIVISION PROTEIN KINASE"/>
    <property type="match status" value="1"/>
</dbReference>
<keyword evidence="8 14" id="KW-0067">ATP-binding</keyword>
<evidence type="ECO:0000256" key="10">
    <source>
        <dbReference type="ARBA" id="ARBA00047811"/>
    </source>
</evidence>
<dbReference type="InterPro" id="IPR017441">
    <property type="entry name" value="Protein_kinase_ATP_BS"/>
</dbReference>
<dbReference type="CDD" id="cd07835">
    <property type="entry name" value="STKc_CDK1_CdkB_like"/>
    <property type="match status" value="1"/>
</dbReference>
<evidence type="ECO:0000256" key="14">
    <source>
        <dbReference type="PROSITE-ProRule" id="PRU10141"/>
    </source>
</evidence>
<dbReference type="PROSITE" id="PS50011">
    <property type="entry name" value="PROTEIN_KINASE_DOM"/>
    <property type="match status" value="1"/>
</dbReference>
<dbReference type="EMBL" id="MU001639">
    <property type="protein sequence ID" value="KAF2480868.1"/>
    <property type="molecule type" value="Genomic_DNA"/>
</dbReference>
<proteinExistence type="inferred from homology"/>
<evidence type="ECO:0000256" key="15">
    <source>
        <dbReference type="RuleBase" id="RU000304"/>
    </source>
</evidence>
<dbReference type="GO" id="GO:0010468">
    <property type="term" value="P:regulation of gene expression"/>
    <property type="evidence" value="ECO:0007669"/>
    <property type="project" value="TreeGrafter"/>
</dbReference>
<sequence length="326" mass="36524">MENYQKLEKIGEGTYGVVYKARDLSTPDQRIVALKKIRLEAEDEGVPSTAIREISLLKEMNNPNIVRLLNIVHADGHKLYLVFEFLDCDLKKYMEALPVSQGGRGKPLPEGVMAGRSGHLGLDANMVKKFASQLLQGVCYCHSHRVLHRDLKPQNLLIDRDGNLKLADFGLARAFGVPLRTYTHEVVTLWYRAPEILLGGRQYSTGVDMWSVGCIFAEMATRKPLFPGDSEIDEIFKIFRVLGTPTEQDWPGVTSFPDFKSSFPKWDRKGDDGLTTPDGAKVLGDEGLDLLEALLVYDPAGRISAKQAVIHPYFMEGNKMRTNGYH</sequence>
<evidence type="ECO:0000256" key="13">
    <source>
        <dbReference type="ARBA" id="ARBA00065691"/>
    </source>
</evidence>
<keyword evidence="4" id="KW-0597">Phosphoprotein</keyword>
<organism evidence="17 18">
    <name type="scientific">Neohortaea acidophila</name>
    <dbReference type="NCBI Taxonomy" id="245834"/>
    <lineage>
        <taxon>Eukaryota</taxon>
        <taxon>Fungi</taxon>
        <taxon>Dikarya</taxon>
        <taxon>Ascomycota</taxon>
        <taxon>Pezizomycotina</taxon>
        <taxon>Dothideomycetes</taxon>
        <taxon>Dothideomycetidae</taxon>
        <taxon>Mycosphaerellales</taxon>
        <taxon>Teratosphaeriaceae</taxon>
        <taxon>Neohortaea</taxon>
    </lineage>
</organism>
<evidence type="ECO:0000256" key="7">
    <source>
        <dbReference type="ARBA" id="ARBA00022777"/>
    </source>
</evidence>
<comment type="catalytic activity">
    <reaction evidence="11">
        <text>L-seryl-[protein] + ATP = O-phospho-L-seryl-[protein] + ADP + H(+)</text>
        <dbReference type="Rhea" id="RHEA:17989"/>
        <dbReference type="Rhea" id="RHEA-COMP:9863"/>
        <dbReference type="Rhea" id="RHEA-COMP:11604"/>
        <dbReference type="ChEBI" id="CHEBI:15378"/>
        <dbReference type="ChEBI" id="CHEBI:29999"/>
        <dbReference type="ChEBI" id="CHEBI:30616"/>
        <dbReference type="ChEBI" id="CHEBI:83421"/>
        <dbReference type="ChEBI" id="CHEBI:456216"/>
        <dbReference type="EC" id="2.7.11.22"/>
    </reaction>
</comment>
<dbReference type="Proteomes" id="UP000799767">
    <property type="component" value="Unassembled WGS sequence"/>
</dbReference>
<comment type="function">
    <text evidence="12">Plays a key role in the control of the eukaryotic cell cycle. Required for entry into S-phase and mitosis. Acts as a component of the kinase complex that phosphorylates the repetitive C-terminus of RNA polymerase II. May function in concert with npp-16 to arrest prophase blastomeres in response to anoxia.</text>
</comment>
<evidence type="ECO:0000256" key="8">
    <source>
        <dbReference type="ARBA" id="ARBA00022840"/>
    </source>
</evidence>
<dbReference type="Pfam" id="PF00069">
    <property type="entry name" value="Pkinase"/>
    <property type="match status" value="1"/>
</dbReference>
<keyword evidence="17" id="KW-0132">Cell division</keyword>
<comment type="catalytic activity">
    <reaction evidence="10">
        <text>L-threonyl-[protein] + ATP = O-phospho-L-threonyl-[protein] + ADP + H(+)</text>
        <dbReference type="Rhea" id="RHEA:46608"/>
        <dbReference type="Rhea" id="RHEA-COMP:11060"/>
        <dbReference type="Rhea" id="RHEA-COMP:11605"/>
        <dbReference type="ChEBI" id="CHEBI:15378"/>
        <dbReference type="ChEBI" id="CHEBI:30013"/>
        <dbReference type="ChEBI" id="CHEBI:30616"/>
        <dbReference type="ChEBI" id="CHEBI:61977"/>
        <dbReference type="ChEBI" id="CHEBI:456216"/>
        <dbReference type="EC" id="2.7.11.22"/>
    </reaction>
</comment>
<evidence type="ECO:0000256" key="5">
    <source>
        <dbReference type="ARBA" id="ARBA00022679"/>
    </source>
</evidence>
<dbReference type="GO" id="GO:0005524">
    <property type="term" value="F:ATP binding"/>
    <property type="evidence" value="ECO:0007669"/>
    <property type="project" value="UniProtKB-UniRule"/>
</dbReference>
<evidence type="ECO:0000256" key="6">
    <source>
        <dbReference type="ARBA" id="ARBA00022741"/>
    </source>
</evidence>
<dbReference type="SMART" id="SM00220">
    <property type="entry name" value="S_TKc"/>
    <property type="match status" value="1"/>
</dbReference>
<keyword evidence="6 14" id="KW-0547">Nucleotide-binding</keyword>
<dbReference type="GeneID" id="54473105"/>
<evidence type="ECO:0000313" key="18">
    <source>
        <dbReference type="Proteomes" id="UP000799767"/>
    </source>
</evidence>
<dbReference type="GO" id="GO:0007165">
    <property type="term" value="P:signal transduction"/>
    <property type="evidence" value="ECO:0007669"/>
    <property type="project" value="TreeGrafter"/>
</dbReference>
<evidence type="ECO:0000256" key="11">
    <source>
        <dbReference type="ARBA" id="ARBA00048367"/>
    </source>
</evidence>
<dbReference type="PANTHER" id="PTHR24056:SF254">
    <property type="entry name" value="CYCLIN-DEPENDENT KINASE 2"/>
    <property type="match status" value="1"/>
</dbReference>
<comment type="similarity">
    <text evidence="1">Belongs to the protein kinase superfamily. CMGC Ser/Thr protein kinase family. CDC2/CDKX subfamily.</text>
</comment>
<evidence type="ECO:0000256" key="9">
    <source>
        <dbReference type="ARBA" id="ARBA00039266"/>
    </source>
</evidence>
<keyword evidence="18" id="KW-1185">Reference proteome</keyword>
<dbReference type="FunFam" id="1.10.510.10:FF:000706">
    <property type="entry name" value="Cyclin-dependent kinase 1"/>
    <property type="match status" value="1"/>
</dbReference>
<dbReference type="FunFam" id="3.30.200.20:FF:000027">
    <property type="entry name" value="Putative Cyclin-dependent kinase 1"/>
    <property type="match status" value="1"/>
</dbReference>
<dbReference type="GO" id="GO:0000082">
    <property type="term" value="P:G1/S transition of mitotic cell cycle"/>
    <property type="evidence" value="ECO:0007669"/>
    <property type="project" value="TreeGrafter"/>
</dbReference>
<dbReference type="InterPro" id="IPR050108">
    <property type="entry name" value="CDK"/>
</dbReference>
<evidence type="ECO:0000256" key="12">
    <source>
        <dbReference type="ARBA" id="ARBA00054104"/>
    </source>
</evidence>
<dbReference type="GO" id="GO:0004693">
    <property type="term" value="F:cyclin-dependent protein serine/threonine kinase activity"/>
    <property type="evidence" value="ECO:0007669"/>
    <property type="project" value="UniProtKB-EC"/>
</dbReference>
<accession>A0A6A6PLB2</accession>
<dbReference type="EC" id="2.7.11.22" evidence="2"/>
<dbReference type="GO" id="GO:0000307">
    <property type="term" value="C:cyclin-dependent protein kinase holoenzyme complex"/>
    <property type="evidence" value="ECO:0007669"/>
    <property type="project" value="TreeGrafter"/>
</dbReference>
<feature type="domain" description="Protein kinase" evidence="16">
    <location>
        <begin position="4"/>
        <end position="314"/>
    </location>
</feature>